<name>A0A060T4F4_BLAAD</name>
<dbReference type="EMBL" id="HG937692">
    <property type="protein sequence ID" value="CDP36000.1"/>
    <property type="molecule type" value="Genomic_DNA"/>
</dbReference>
<dbReference type="AlphaFoldDB" id="A0A060T4F4"/>
<gene>
    <name evidence="1" type="ORF">GNLVRS02_ARAD1B03014g</name>
</gene>
<dbReference type="PhylomeDB" id="A0A060T4F4"/>
<evidence type="ECO:0000313" key="1">
    <source>
        <dbReference type="EMBL" id="CDP36000.1"/>
    </source>
</evidence>
<accession>A0A060T4F4</accession>
<reference evidence="1" key="2">
    <citation type="submission" date="2014-06" db="EMBL/GenBank/DDBJ databases">
        <title>The complete genome of Blastobotrys (Arxula) adeninivorans LS3 - a yeast of biotechnological interest.</title>
        <authorList>
            <person name="Kunze G."/>
            <person name="Gaillardin C."/>
            <person name="Czernicka M."/>
            <person name="Durrens P."/>
            <person name="Martin T."/>
            <person name="Boer E."/>
            <person name="Gabaldon T."/>
            <person name="Cruz J."/>
            <person name="Talla E."/>
            <person name="Marck C."/>
            <person name="Goffeau A."/>
            <person name="Barbe V."/>
            <person name="Baret P."/>
            <person name="Baronian K."/>
            <person name="Beier S."/>
            <person name="Bleykasten C."/>
            <person name="Bode R."/>
            <person name="Casaregola S."/>
            <person name="Despons L."/>
            <person name="Fairhead C."/>
            <person name="Giersberg M."/>
            <person name="Gierski P."/>
            <person name="Hahnel U."/>
            <person name="Hartmann A."/>
            <person name="Jankowska D."/>
            <person name="Jubin C."/>
            <person name="Jung P."/>
            <person name="Lafontaine I."/>
            <person name="Leh-Louis V."/>
            <person name="Lemaire M."/>
            <person name="Marcet-Houben M."/>
            <person name="Mascher M."/>
            <person name="Morel G."/>
            <person name="Richard G.-F."/>
            <person name="Riechen J."/>
            <person name="Sacerdot C."/>
            <person name="Sarkar A."/>
            <person name="Savel G."/>
            <person name="Schacherer J."/>
            <person name="Sherman D."/>
            <person name="Straub M.-L."/>
            <person name="Stein N."/>
            <person name="Thierry A."/>
            <person name="Trautwein-Schult A."/>
            <person name="Westhof E."/>
            <person name="Worch S."/>
            <person name="Dujon B."/>
            <person name="Souciet J.-L."/>
            <person name="Wincker P."/>
            <person name="Scholz U."/>
            <person name="Neuveglise N."/>
        </authorList>
    </citation>
    <scope>NUCLEOTIDE SEQUENCE</scope>
    <source>
        <strain evidence="1">LS3</strain>
    </source>
</reference>
<sequence length="690" mass="78457">MQFQNVSLEGVQLHGGILGMLDPSLGCPDTESSINGAGTEDGQCTPLSSTFQNTTLLDMLNATDTDPLFVSPSNQKPSDNIAPYLSVIFPNVPERAKQNNILLTSEEVHCLEYYVTQFEHYCADYDVTIVVDGGGLIEEEIRSTIIKLGLKEKSVDLVGESCVIVMNQFNHEFGAKELQKCANMLDSFRYWRSMALEWGETATEIKTGPICDFFDRFPQWAPSKLPKEFRELEYKEKPPDSGSVPLYTLDICEALGMTPAPTLAIEFANSDSFRKLFRDCIIWIVGALLQLNAVIGINHSRDTYSVDILNFDLTVDRMMELARKLEGEQYSSTRDALYQVAKMKASIHVLQLKLLDYLLSHPELRTKKVTQQDIDNINRYLQGDIVLAQLLCPILGIRPLELTRFSMISFYDLQPFTNDIKAELTYYKKVLTELYDCKIQMHPQEAVIQCAHILVFHAIPLTFGPVSKKLILPQGAKIEIPIRALAGIGDGYVEIRQNDLQRYLHVIAPKQNIEEQTFKYTPIPLEWINDPSGLAADRGIAVEKMSPAKYNSNKTLDGKIEFRYLTDKALHHIVLKELGLKEITSREYASWMLLRNQVKQATKKPLLKIANRPNKIQQELGYPWHWAEYGRVPNRSLPSSFHRKGPMYPANRGIHTTALPLLPRRGFYPKWCPRRVCGTFWTTIGRLPRH</sequence>
<proteinExistence type="predicted"/>
<protein>
    <submittedName>
        <fullName evidence="1">ARAD1B03014p</fullName>
    </submittedName>
</protein>
<organism evidence="1">
    <name type="scientific">Blastobotrys adeninivorans</name>
    <name type="common">Yeast</name>
    <name type="synonym">Arxula adeninivorans</name>
    <dbReference type="NCBI Taxonomy" id="409370"/>
    <lineage>
        <taxon>Eukaryota</taxon>
        <taxon>Fungi</taxon>
        <taxon>Dikarya</taxon>
        <taxon>Ascomycota</taxon>
        <taxon>Saccharomycotina</taxon>
        <taxon>Dipodascomycetes</taxon>
        <taxon>Dipodascales</taxon>
        <taxon>Trichomonascaceae</taxon>
        <taxon>Blastobotrys</taxon>
    </lineage>
</organism>
<reference evidence="1" key="1">
    <citation type="submission" date="2014-02" db="EMBL/GenBank/DDBJ databases">
        <authorList>
            <person name="Genoscope - CEA"/>
        </authorList>
    </citation>
    <scope>NUCLEOTIDE SEQUENCE</scope>
    <source>
        <strain evidence="1">LS3</strain>
    </source>
</reference>